<gene>
    <name evidence="1" type="ORF">BDN72DRAFT_355893</name>
</gene>
<protein>
    <submittedName>
        <fullName evidence="1">Uncharacterized protein</fullName>
    </submittedName>
</protein>
<accession>A0ACD3BE72</accession>
<keyword evidence="2" id="KW-1185">Reference proteome</keyword>
<name>A0ACD3BE72_9AGAR</name>
<evidence type="ECO:0000313" key="2">
    <source>
        <dbReference type="Proteomes" id="UP000308600"/>
    </source>
</evidence>
<reference evidence="1 2" key="1">
    <citation type="journal article" date="2019" name="Nat. Ecol. Evol.">
        <title>Megaphylogeny resolves global patterns of mushroom evolution.</title>
        <authorList>
            <person name="Varga T."/>
            <person name="Krizsan K."/>
            <person name="Foldi C."/>
            <person name="Dima B."/>
            <person name="Sanchez-Garcia M."/>
            <person name="Sanchez-Ramirez S."/>
            <person name="Szollosi G.J."/>
            <person name="Szarkandi J.G."/>
            <person name="Papp V."/>
            <person name="Albert L."/>
            <person name="Andreopoulos W."/>
            <person name="Angelini C."/>
            <person name="Antonin V."/>
            <person name="Barry K.W."/>
            <person name="Bougher N.L."/>
            <person name="Buchanan P."/>
            <person name="Buyck B."/>
            <person name="Bense V."/>
            <person name="Catcheside P."/>
            <person name="Chovatia M."/>
            <person name="Cooper J."/>
            <person name="Damon W."/>
            <person name="Desjardin D."/>
            <person name="Finy P."/>
            <person name="Geml J."/>
            <person name="Haridas S."/>
            <person name="Hughes K."/>
            <person name="Justo A."/>
            <person name="Karasinski D."/>
            <person name="Kautmanova I."/>
            <person name="Kiss B."/>
            <person name="Kocsube S."/>
            <person name="Kotiranta H."/>
            <person name="LaButti K.M."/>
            <person name="Lechner B.E."/>
            <person name="Liimatainen K."/>
            <person name="Lipzen A."/>
            <person name="Lukacs Z."/>
            <person name="Mihaltcheva S."/>
            <person name="Morgado L.N."/>
            <person name="Niskanen T."/>
            <person name="Noordeloos M.E."/>
            <person name="Ohm R.A."/>
            <person name="Ortiz-Santana B."/>
            <person name="Ovrebo C."/>
            <person name="Racz N."/>
            <person name="Riley R."/>
            <person name="Savchenko A."/>
            <person name="Shiryaev A."/>
            <person name="Soop K."/>
            <person name="Spirin V."/>
            <person name="Szebenyi C."/>
            <person name="Tomsovsky M."/>
            <person name="Tulloss R.E."/>
            <person name="Uehling J."/>
            <person name="Grigoriev I.V."/>
            <person name="Vagvolgyi C."/>
            <person name="Papp T."/>
            <person name="Martin F.M."/>
            <person name="Miettinen O."/>
            <person name="Hibbett D.S."/>
            <person name="Nagy L.G."/>
        </authorList>
    </citation>
    <scope>NUCLEOTIDE SEQUENCE [LARGE SCALE GENOMIC DNA]</scope>
    <source>
        <strain evidence="1 2">NL-1719</strain>
    </source>
</reference>
<sequence length="187" mass="21491">MLARGLKPTQSRTLLFINLLHMYYSSPMHINHPTHSLDAFFPPPHLLACSLVCPSILHPLFSSCPRVLVFITCYPRSLMKLYRILTFSLSLLSSRSVSTPRLSLNLSYYRPHSPSYPPILHLTCVCTYLTPRGLFLYHGITHPHSLPHPTSISFHCALRSSLFLLSFFRYQYIYKGFSSFDLTPILF</sequence>
<organism evidence="1 2">
    <name type="scientific">Pluteus cervinus</name>
    <dbReference type="NCBI Taxonomy" id="181527"/>
    <lineage>
        <taxon>Eukaryota</taxon>
        <taxon>Fungi</taxon>
        <taxon>Dikarya</taxon>
        <taxon>Basidiomycota</taxon>
        <taxon>Agaricomycotina</taxon>
        <taxon>Agaricomycetes</taxon>
        <taxon>Agaricomycetidae</taxon>
        <taxon>Agaricales</taxon>
        <taxon>Pluteineae</taxon>
        <taxon>Pluteaceae</taxon>
        <taxon>Pluteus</taxon>
    </lineage>
</organism>
<dbReference type="EMBL" id="ML208261">
    <property type="protein sequence ID" value="TFK75902.1"/>
    <property type="molecule type" value="Genomic_DNA"/>
</dbReference>
<evidence type="ECO:0000313" key="1">
    <source>
        <dbReference type="EMBL" id="TFK75902.1"/>
    </source>
</evidence>
<dbReference type="Proteomes" id="UP000308600">
    <property type="component" value="Unassembled WGS sequence"/>
</dbReference>
<proteinExistence type="predicted"/>